<dbReference type="GO" id="GO:0003700">
    <property type="term" value="F:DNA-binding transcription factor activity"/>
    <property type="evidence" value="ECO:0007669"/>
    <property type="project" value="InterPro"/>
</dbReference>
<dbReference type="Pfam" id="PF01047">
    <property type="entry name" value="MarR"/>
    <property type="match status" value="1"/>
</dbReference>
<dbReference type="EMBL" id="QRDW01000001">
    <property type="protein sequence ID" value="RED54259.1"/>
    <property type="molecule type" value="Genomic_DNA"/>
</dbReference>
<comment type="caution">
    <text evidence="2">The sequence shown here is derived from an EMBL/GenBank/DDBJ whole genome shotgun (WGS) entry which is preliminary data.</text>
</comment>
<keyword evidence="3" id="KW-1185">Reference proteome</keyword>
<dbReference type="InterPro" id="IPR000835">
    <property type="entry name" value="HTH_MarR-typ"/>
</dbReference>
<reference evidence="2 3" key="1">
    <citation type="submission" date="2018-07" db="EMBL/GenBank/DDBJ databases">
        <title>Genomic Encyclopedia of Type Strains, Phase III (KMG-III): the genomes of soil and plant-associated and newly described type strains.</title>
        <authorList>
            <person name="Whitman W."/>
        </authorList>
    </citation>
    <scope>NUCLEOTIDE SEQUENCE [LARGE SCALE GENOMIC DNA]</scope>
    <source>
        <strain evidence="2 3">CECT 8488</strain>
    </source>
</reference>
<dbReference type="AlphaFoldDB" id="A0A3D9HXW9"/>
<feature type="domain" description="HTH marR-type" evidence="1">
    <location>
        <begin position="1"/>
        <end position="115"/>
    </location>
</feature>
<dbReference type="SMART" id="SM00347">
    <property type="entry name" value="HTH_MARR"/>
    <property type="match status" value="1"/>
</dbReference>
<dbReference type="RefSeq" id="WP_115935327.1">
    <property type="nucleotide sequence ID" value="NZ_QRDW01000001.1"/>
</dbReference>
<dbReference type="InterPro" id="IPR036388">
    <property type="entry name" value="WH-like_DNA-bd_sf"/>
</dbReference>
<proteinExistence type="predicted"/>
<sequence length="115" mass="12774">MTVKLSQNQALTIWQEAITESVRGDAPDLSARQMAVLTTVYLTQPPHTVRGLADQLKVSKPAITRALDRLSELGMIRRKPDEKDRRSVNVQRTVKGSVYLSEFAELIIQAGAKAE</sequence>
<dbReference type="PANTHER" id="PTHR33164">
    <property type="entry name" value="TRANSCRIPTIONAL REGULATOR, MARR FAMILY"/>
    <property type="match status" value="1"/>
</dbReference>
<organism evidence="2 3">
    <name type="scientific">Aestuariispira insulae</name>
    <dbReference type="NCBI Taxonomy" id="1461337"/>
    <lineage>
        <taxon>Bacteria</taxon>
        <taxon>Pseudomonadati</taxon>
        <taxon>Pseudomonadota</taxon>
        <taxon>Alphaproteobacteria</taxon>
        <taxon>Rhodospirillales</taxon>
        <taxon>Kiloniellaceae</taxon>
        <taxon>Aestuariispira</taxon>
    </lineage>
</organism>
<protein>
    <submittedName>
        <fullName evidence="2">MarR family protein</fullName>
    </submittedName>
</protein>
<accession>A0A3D9HXW9</accession>
<evidence type="ECO:0000313" key="3">
    <source>
        <dbReference type="Proteomes" id="UP000256845"/>
    </source>
</evidence>
<dbReference type="SUPFAM" id="SSF46785">
    <property type="entry name" value="Winged helix' DNA-binding domain"/>
    <property type="match status" value="1"/>
</dbReference>
<dbReference type="PROSITE" id="PS50995">
    <property type="entry name" value="HTH_MARR_2"/>
    <property type="match status" value="1"/>
</dbReference>
<dbReference type="OrthoDB" id="9812268at2"/>
<dbReference type="InterPro" id="IPR036390">
    <property type="entry name" value="WH_DNA-bd_sf"/>
</dbReference>
<dbReference type="Proteomes" id="UP000256845">
    <property type="component" value="Unassembled WGS sequence"/>
</dbReference>
<dbReference type="GO" id="GO:0006950">
    <property type="term" value="P:response to stress"/>
    <property type="evidence" value="ECO:0007669"/>
    <property type="project" value="TreeGrafter"/>
</dbReference>
<evidence type="ECO:0000313" key="2">
    <source>
        <dbReference type="EMBL" id="RED54259.1"/>
    </source>
</evidence>
<dbReference type="Gene3D" id="1.10.10.10">
    <property type="entry name" value="Winged helix-like DNA-binding domain superfamily/Winged helix DNA-binding domain"/>
    <property type="match status" value="1"/>
</dbReference>
<gene>
    <name evidence="2" type="ORF">DFP90_1011062</name>
</gene>
<dbReference type="PRINTS" id="PR00598">
    <property type="entry name" value="HTHMARR"/>
</dbReference>
<dbReference type="InterPro" id="IPR039422">
    <property type="entry name" value="MarR/SlyA-like"/>
</dbReference>
<dbReference type="PANTHER" id="PTHR33164:SF43">
    <property type="entry name" value="HTH-TYPE TRANSCRIPTIONAL REPRESSOR YETL"/>
    <property type="match status" value="1"/>
</dbReference>
<evidence type="ECO:0000259" key="1">
    <source>
        <dbReference type="PROSITE" id="PS50995"/>
    </source>
</evidence>
<name>A0A3D9HXW9_9PROT</name>